<evidence type="ECO:0000313" key="3">
    <source>
        <dbReference type="EMBL" id="MBA8885927.1"/>
    </source>
</evidence>
<evidence type="ECO:0000256" key="1">
    <source>
        <dbReference type="SAM" id="MobiDB-lite"/>
    </source>
</evidence>
<dbReference type="InterPro" id="IPR001387">
    <property type="entry name" value="Cro/C1-type_HTH"/>
</dbReference>
<accession>A0A839ENT7</accession>
<feature type="region of interest" description="Disordered" evidence="1">
    <location>
        <begin position="49"/>
        <end position="74"/>
    </location>
</feature>
<reference evidence="3 4" key="1">
    <citation type="submission" date="2020-07" db="EMBL/GenBank/DDBJ databases">
        <title>Genomic Encyclopedia of Type Strains, Phase IV (KMG-V): Genome sequencing to study the core and pangenomes of soil and plant-associated prokaryotes.</title>
        <authorList>
            <person name="Whitman W."/>
        </authorList>
    </citation>
    <scope>NUCLEOTIDE SEQUENCE [LARGE SCALE GENOMIC DNA]</scope>
    <source>
        <strain evidence="3 4">RH2WT43</strain>
    </source>
</reference>
<evidence type="ECO:0000313" key="4">
    <source>
        <dbReference type="Proteomes" id="UP000550401"/>
    </source>
</evidence>
<proteinExistence type="predicted"/>
<gene>
    <name evidence="3" type="ORF">FHW12_000118</name>
</gene>
<dbReference type="SMART" id="SM00530">
    <property type="entry name" value="HTH_XRE"/>
    <property type="match status" value="1"/>
</dbReference>
<dbReference type="PROSITE" id="PS50943">
    <property type="entry name" value="HTH_CROC1"/>
    <property type="match status" value="1"/>
</dbReference>
<dbReference type="Gene3D" id="1.10.260.40">
    <property type="entry name" value="lambda repressor-like DNA-binding domains"/>
    <property type="match status" value="1"/>
</dbReference>
<evidence type="ECO:0000259" key="2">
    <source>
        <dbReference type="PROSITE" id="PS50943"/>
    </source>
</evidence>
<dbReference type="Proteomes" id="UP000550401">
    <property type="component" value="Unassembled WGS sequence"/>
</dbReference>
<organism evidence="3 4">
    <name type="scientific">Dokdonella fugitiva</name>
    <dbReference type="NCBI Taxonomy" id="328517"/>
    <lineage>
        <taxon>Bacteria</taxon>
        <taxon>Pseudomonadati</taxon>
        <taxon>Pseudomonadota</taxon>
        <taxon>Gammaproteobacteria</taxon>
        <taxon>Lysobacterales</taxon>
        <taxon>Rhodanobacteraceae</taxon>
        <taxon>Dokdonella</taxon>
    </lineage>
</organism>
<dbReference type="Pfam" id="PF13560">
    <property type="entry name" value="HTH_31"/>
    <property type="match status" value="1"/>
</dbReference>
<name>A0A839ENT7_9GAMM</name>
<dbReference type="AlphaFoldDB" id="A0A839ENT7"/>
<keyword evidence="3" id="KW-0238">DNA-binding</keyword>
<dbReference type="InterPro" id="IPR010982">
    <property type="entry name" value="Lambda_DNA-bd_dom_sf"/>
</dbReference>
<dbReference type="GO" id="GO:0003677">
    <property type="term" value="F:DNA binding"/>
    <property type="evidence" value="ECO:0007669"/>
    <property type="project" value="UniProtKB-KW"/>
</dbReference>
<dbReference type="SUPFAM" id="SSF47413">
    <property type="entry name" value="lambda repressor-like DNA-binding domains"/>
    <property type="match status" value="1"/>
</dbReference>
<keyword evidence="4" id="KW-1185">Reference proteome</keyword>
<dbReference type="RefSeq" id="WP_182529050.1">
    <property type="nucleotide sequence ID" value="NZ_JACGXL010000001.1"/>
</dbReference>
<dbReference type="CDD" id="cd00093">
    <property type="entry name" value="HTH_XRE"/>
    <property type="match status" value="1"/>
</dbReference>
<dbReference type="EMBL" id="JACGXL010000001">
    <property type="protein sequence ID" value="MBA8885927.1"/>
    <property type="molecule type" value="Genomic_DNA"/>
</dbReference>
<sequence length="154" mass="16949">MPNIATFLKAEITRLARKEIRGEIGTLRKSSAAHRRDIAALKREIANLQRQNKQLSRRASSTSEAAADEGDGEVRNRFSAKGFKSLRARLGLSADQLATLLGASMQSVYNWEHGKTVPRANQVAAIAALRTIGKKEAMRRLEEAQAPAKGSRKR</sequence>
<comment type="caution">
    <text evidence="3">The sequence shown here is derived from an EMBL/GenBank/DDBJ whole genome shotgun (WGS) entry which is preliminary data.</text>
</comment>
<protein>
    <submittedName>
        <fullName evidence="3">DNA-binding transcriptional regulator YiaG</fullName>
    </submittedName>
</protein>
<feature type="domain" description="HTH cro/C1-type" evidence="2">
    <location>
        <begin position="83"/>
        <end position="129"/>
    </location>
</feature>